<feature type="non-terminal residue" evidence="2">
    <location>
        <position position="78"/>
    </location>
</feature>
<evidence type="ECO:0000313" key="2">
    <source>
        <dbReference type="EMBL" id="MBM3317268.1"/>
    </source>
</evidence>
<protein>
    <submittedName>
        <fullName evidence="2">Uncharacterized protein</fullName>
    </submittedName>
</protein>
<dbReference type="EMBL" id="VGIY01000099">
    <property type="protein sequence ID" value="MBM3317268.1"/>
    <property type="molecule type" value="Genomic_DNA"/>
</dbReference>
<feature type="chain" id="PRO_5037670209" evidence="1">
    <location>
        <begin position="21"/>
        <end position="78"/>
    </location>
</feature>
<keyword evidence="1" id="KW-0732">Signal</keyword>
<dbReference type="AlphaFoldDB" id="A0A938BNJ1"/>
<dbReference type="Proteomes" id="UP000748308">
    <property type="component" value="Unassembled WGS sequence"/>
</dbReference>
<evidence type="ECO:0000313" key="3">
    <source>
        <dbReference type="Proteomes" id="UP000748308"/>
    </source>
</evidence>
<organism evidence="2 3">
    <name type="scientific">Eiseniibacteriota bacterium</name>
    <dbReference type="NCBI Taxonomy" id="2212470"/>
    <lineage>
        <taxon>Bacteria</taxon>
        <taxon>Candidatus Eiseniibacteriota</taxon>
    </lineage>
</organism>
<sequence>MRISPVLVMVCAALCLPVPAISRAPEFTPPSTLVRDAVPGEVIVQLSLNAAHDPDFSAGMLARGRTGLAALDARLEQL</sequence>
<gene>
    <name evidence="2" type="ORF">FJY75_05400</name>
</gene>
<evidence type="ECO:0000256" key="1">
    <source>
        <dbReference type="SAM" id="SignalP"/>
    </source>
</evidence>
<comment type="caution">
    <text evidence="2">The sequence shown here is derived from an EMBL/GenBank/DDBJ whole genome shotgun (WGS) entry which is preliminary data.</text>
</comment>
<feature type="signal peptide" evidence="1">
    <location>
        <begin position="1"/>
        <end position="20"/>
    </location>
</feature>
<name>A0A938BNJ1_UNCEI</name>
<reference evidence="2" key="1">
    <citation type="submission" date="2019-03" db="EMBL/GenBank/DDBJ databases">
        <title>Lake Tanganyika Metagenome-Assembled Genomes (MAGs).</title>
        <authorList>
            <person name="Tran P."/>
        </authorList>
    </citation>
    <scope>NUCLEOTIDE SEQUENCE</scope>
    <source>
        <strain evidence="2">M_DeepCast_400m_m2_100</strain>
    </source>
</reference>
<accession>A0A938BNJ1</accession>
<proteinExistence type="predicted"/>